<comment type="similarity">
    <text evidence="1">Belongs to the 'phage' integrase family.</text>
</comment>
<dbReference type="OrthoDB" id="9775880at2"/>
<name>A0A4R2N9U6_9BURK</name>
<dbReference type="Pfam" id="PF22022">
    <property type="entry name" value="Phage_int_M"/>
    <property type="match status" value="1"/>
</dbReference>
<evidence type="ECO:0000256" key="2">
    <source>
        <dbReference type="ARBA" id="ARBA00022908"/>
    </source>
</evidence>
<comment type="caution">
    <text evidence="9">The sequence shown here is derived from an EMBL/GenBank/DDBJ whole genome shotgun (WGS) entry which is preliminary data.</text>
</comment>
<dbReference type="InterPro" id="IPR038488">
    <property type="entry name" value="Integrase_DNA-bd_sf"/>
</dbReference>
<dbReference type="Pfam" id="PF13356">
    <property type="entry name" value="Arm-DNA-bind_3"/>
    <property type="match status" value="1"/>
</dbReference>
<dbReference type="GO" id="GO:0003677">
    <property type="term" value="F:DNA binding"/>
    <property type="evidence" value="ECO:0007669"/>
    <property type="project" value="UniProtKB-UniRule"/>
</dbReference>
<dbReference type="PANTHER" id="PTHR30629">
    <property type="entry name" value="PROPHAGE INTEGRASE"/>
    <property type="match status" value="1"/>
</dbReference>
<dbReference type="InterPro" id="IPR044068">
    <property type="entry name" value="CB"/>
</dbReference>
<evidence type="ECO:0000256" key="5">
    <source>
        <dbReference type="PROSITE-ProRule" id="PRU01248"/>
    </source>
</evidence>
<evidence type="ECO:0000256" key="1">
    <source>
        <dbReference type="ARBA" id="ARBA00008857"/>
    </source>
</evidence>
<evidence type="ECO:0000259" key="8">
    <source>
        <dbReference type="PROSITE" id="PS51900"/>
    </source>
</evidence>
<dbReference type="CDD" id="cd00801">
    <property type="entry name" value="INT_P4_C"/>
    <property type="match status" value="1"/>
</dbReference>
<dbReference type="PROSITE" id="PS51898">
    <property type="entry name" value="TYR_RECOMBINASE"/>
    <property type="match status" value="1"/>
</dbReference>
<dbReference type="InterPro" id="IPR002104">
    <property type="entry name" value="Integrase_catalytic"/>
</dbReference>
<evidence type="ECO:0000259" key="7">
    <source>
        <dbReference type="PROSITE" id="PS51898"/>
    </source>
</evidence>
<dbReference type="RefSeq" id="WP_119012625.1">
    <property type="nucleotide sequence ID" value="NZ_QXNC01000007.1"/>
</dbReference>
<proteinExistence type="inferred from homology"/>
<evidence type="ECO:0000256" key="3">
    <source>
        <dbReference type="ARBA" id="ARBA00023125"/>
    </source>
</evidence>
<evidence type="ECO:0000313" key="10">
    <source>
        <dbReference type="Proteomes" id="UP000295182"/>
    </source>
</evidence>
<dbReference type="GO" id="GO:0015074">
    <property type="term" value="P:DNA integration"/>
    <property type="evidence" value="ECO:0007669"/>
    <property type="project" value="UniProtKB-KW"/>
</dbReference>
<dbReference type="Proteomes" id="UP000295182">
    <property type="component" value="Unassembled WGS sequence"/>
</dbReference>
<dbReference type="EMBL" id="SLXH01000011">
    <property type="protein sequence ID" value="TCP17758.1"/>
    <property type="molecule type" value="Genomic_DNA"/>
</dbReference>
<evidence type="ECO:0000313" key="9">
    <source>
        <dbReference type="EMBL" id="TCP17758.1"/>
    </source>
</evidence>
<sequence>MALTDTFTKNAKHSGKPSGDKHSDGGGLYLHVTAAGKYWRMAYRMHGKQKTLAIGVYPAVSLADAREARKRAKEQLAQDIDPSTAKREEKHAAKVAATNTYETLAREFHQLKAPGWSEVHANKWLRTSELYLFPVLGDKPLESIKPKDVLAALRKAEAKGILSTAHDMQQMAGQVFRYAVQTGRIEQNPVPDLKGALTPHVAKNFAAVVEPAQVGAMLRAIEDYSGSPVTKAALQLSALLFQRPGNIRAMEWAWIDLDNAMMTIPPVSMKRTISEKMNGKPHYVPLARQAVAILQGLQPLTGSGRYVLPNVRSALRPMSEVTVNAALKRMDYGTHQHVPHGFRAMARTMIAERMVGIPEAMVEAQLAHGKKGALGSAYDRAEYMEQRRAMMQTWANYLDTLRTGAQVIPLVKVA</sequence>
<dbReference type="Gene3D" id="3.30.160.390">
    <property type="entry name" value="Integrase, DNA-binding domain"/>
    <property type="match status" value="1"/>
</dbReference>
<gene>
    <name evidence="9" type="ORF">EV674_111101</name>
</gene>
<keyword evidence="10" id="KW-1185">Reference proteome</keyword>
<dbReference type="Pfam" id="PF00589">
    <property type="entry name" value="Phage_integrase"/>
    <property type="match status" value="1"/>
</dbReference>
<dbReference type="InterPro" id="IPR053876">
    <property type="entry name" value="Phage_int_M"/>
</dbReference>
<dbReference type="AlphaFoldDB" id="A0A4R2N9U6"/>
<dbReference type="InterPro" id="IPR050808">
    <property type="entry name" value="Phage_Integrase"/>
</dbReference>
<keyword evidence="3 5" id="KW-0238">DNA-binding</keyword>
<feature type="domain" description="Core-binding (CB)" evidence="8">
    <location>
        <begin position="99"/>
        <end position="180"/>
    </location>
</feature>
<organism evidence="9 10">
    <name type="scientific">Simplicispira metamorpha</name>
    <dbReference type="NCBI Taxonomy" id="80881"/>
    <lineage>
        <taxon>Bacteria</taxon>
        <taxon>Pseudomonadati</taxon>
        <taxon>Pseudomonadota</taxon>
        <taxon>Betaproteobacteria</taxon>
        <taxon>Burkholderiales</taxon>
        <taxon>Comamonadaceae</taxon>
        <taxon>Simplicispira</taxon>
    </lineage>
</organism>
<dbReference type="InterPro" id="IPR010998">
    <property type="entry name" value="Integrase_recombinase_N"/>
</dbReference>
<feature type="region of interest" description="Disordered" evidence="6">
    <location>
        <begin position="1"/>
        <end position="26"/>
    </location>
</feature>
<feature type="domain" description="Tyr recombinase" evidence="7">
    <location>
        <begin position="204"/>
        <end position="392"/>
    </location>
</feature>
<evidence type="ECO:0000256" key="6">
    <source>
        <dbReference type="SAM" id="MobiDB-lite"/>
    </source>
</evidence>
<accession>A0A4R2N9U6</accession>
<dbReference type="Gene3D" id="1.10.150.130">
    <property type="match status" value="1"/>
</dbReference>
<dbReference type="InterPro" id="IPR025166">
    <property type="entry name" value="Integrase_DNA_bind_dom"/>
</dbReference>
<keyword evidence="2" id="KW-0229">DNA integration</keyword>
<dbReference type="PROSITE" id="PS51900">
    <property type="entry name" value="CB"/>
    <property type="match status" value="1"/>
</dbReference>
<dbReference type="GO" id="GO:0006310">
    <property type="term" value="P:DNA recombination"/>
    <property type="evidence" value="ECO:0007669"/>
    <property type="project" value="UniProtKB-KW"/>
</dbReference>
<evidence type="ECO:0000256" key="4">
    <source>
        <dbReference type="ARBA" id="ARBA00023172"/>
    </source>
</evidence>
<dbReference type="Gene3D" id="1.10.443.10">
    <property type="entry name" value="Intergrase catalytic core"/>
    <property type="match status" value="1"/>
</dbReference>
<dbReference type="SUPFAM" id="SSF56349">
    <property type="entry name" value="DNA breaking-rejoining enzymes"/>
    <property type="match status" value="1"/>
</dbReference>
<dbReference type="InterPro" id="IPR013762">
    <property type="entry name" value="Integrase-like_cat_sf"/>
</dbReference>
<dbReference type="InterPro" id="IPR011010">
    <property type="entry name" value="DNA_brk_join_enz"/>
</dbReference>
<keyword evidence="4" id="KW-0233">DNA recombination</keyword>
<reference evidence="9 10" key="1">
    <citation type="submission" date="2019-03" db="EMBL/GenBank/DDBJ databases">
        <title>Genomic Encyclopedia of Type Strains, Phase IV (KMG-IV): sequencing the most valuable type-strain genomes for metagenomic binning, comparative biology and taxonomic classification.</title>
        <authorList>
            <person name="Goeker M."/>
        </authorList>
    </citation>
    <scope>NUCLEOTIDE SEQUENCE [LARGE SCALE GENOMIC DNA]</scope>
    <source>
        <strain evidence="9 10">DSM 1837</strain>
    </source>
</reference>
<dbReference type="PANTHER" id="PTHR30629:SF2">
    <property type="entry name" value="PROPHAGE INTEGRASE INTS-RELATED"/>
    <property type="match status" value="1"/>
</dbReference>
<protein>
    <submittedName>
        <fullName evidence="9">Integrase</fullName>
    </submittedName>
</protein>